<dbReference type="RefSeq" id="WP_344716417.1">
    <property type="nucleotide sequence ID" value="NZ_BAAAVS010000017.1"/>
</dbReference>
<name>A0ABP6L587_9ACTN</name>
<keyword evidence="2" id="KW-1185">Reference proteome</keyword>
<dbReference type="EMBL" id="BAAAVS010000017">
    <property type="protein sequence ID" value="GAA3030376.1"/>
    <property type="molecule type" value="Genomic_DNA"/>
</dbReference>
<protein>
    <recommendedName>
        <fullName evidence="3">ATP-binding protein</fullName>
    </recommendedName>
</protein>
<evidence type="ECO:0000313" key="2">
    <source>
        <dbReference type="Proteomes" id="UP001501035"/>
    </source>
</evidence>
<dbReference type="Proteomes" id="UP001501035">
    <property type="component" value="Unassembled WGS sequence"/>
</dbReference>
<organism evidence="1 2">
    <name type="scientific">Gordonia defluvii</name>
    <dbReference type="NCBI Taxonomy" id="283718"/>
    <lineage>
        <taxon>Bacteria</taxon>
        <taxon>Bacillati</taxon>
        <taxon>Actinomycetota</taxon>
        <taxon>Actinomycetes</taxon>
        <taxon>Mycobacteriales</taxon>
        <taxon>Gordoniaceae</taxon>
        <taxon>Gordonia</taxon>
    </lineage>
</organism>
<reference evidence="2" key="1">
    <citation type="journal article" date="2019" name="Int. J. Syst. Evol. Microbiol.">
        <title>The Global Catalogue of Microorganisms (GCM) 10K type strain sequencing project: providing services to taxonomists for standard genome sequencing and annotation.</title>
        <authorList>
            <consortium name="The Broad Institute Genomics Platform"/>
            <consortium name="The Broad Institute Genome Sequencing Center for Infectious Disease"/>
            <person name="Wu L."/>
            <person name="Ma J."/>
        </authorList>
    </citation>
    <scope>NUCLEOTIDE SEQUENCE [LARGE SCALE GENOMIC DNA]</scope>
    <source>
        <strain evidence="2">JCM 14234</strain>
    </source>
</reference>
<accession>A0ABP6L587</accession>
<evidence type="ECO:0000313" key="1">
    <source>
        <dbReference type="EMBL" id="GAA3030376.1"/>
    </source>
</evidence>
<comment type="caution">
    <text evidence="1">The sequence shown here is derived from an EMBL/GenBank/DDBJ whole genome shotgun (WGS) entry which is preliminary data.</text>
</comment>
<dbReference type="NCBIfam" id="NF047352">
    <property type="entry name" value="P_loop_sacsin"/>
    <property type="match status" value="1"/>
</dbReference>
<sequence>MPGDAEPVEPAIVDPFGVAALRAAVLAGWRASPTRLIEDSRAETDLAAVGYRDRLFIELAANAADAAAEAGVRGAISVWRDDAGALHLANTGAPLSAAGAASLLALRVSSKDADAAIVGRFGVGFSAVVPVADRVEIRSRTATLVFDRGETEQAIAELGTGFSLRDEAVPLLRLAWLGQAPPAGGFDTEIVLWPREGVNTDELLADIAEQACDRLLELPSLSEITVGDSSVTVVRAGGLIRFESATAMPGAGLVWREAVTGGVRWLRPRAGLPEHPEVLRTPTPTDIEISVPARVIARLPVTPDRRHLMPGVDVGVVAPGYLALVLALDPADRPALVPRGMGRNPVDGRLLAAIGDELRSNAWVPPASGDADLVPARTLIIADLSDDLAACLGPVLGSLAHPGVSGPVARAGLIAVGARAIGLADIAEALAGIDRPDRWWADLYEALAPLVGTAGDAEELGALPVPRVDGRRNLGARGLGLAPPGVRASWAPMVAPDAVHPLLERLGAHRVGIGELVAHEGLAAALADVADNGADAEVRALGDEVLALLAADPDAALAPVVAAELLLPDSDGELVHVDELLLPDSPLAAALGDDLPFALVDAAVADRYGSSALRRAGVGWGFLTISAQWPTAPDHDLDDEDRWWATLPEPPAAIVAVRDLDLVPDDRWSEALTLLAGDPVTAPLLADRDGYTAWWLRTNARIDGRALGSYRSPDAPAFAGIVDPLAHPAAAALTGVLLGEAVSDAASAAALLTNLGDRNRVVEPGAAVRAYGEVVAALGRRDVDPEALDALLDGRPGVRVLDGSVVEAAVVIDAVHYLFVVDPGRAVIAGLPVGADAAHELAELLDLPVATEAVAARVVGAGRATTWGADAGTVVFAAEQGLVNPRGTVVVHDDLIVATDTGDHHLRWWRDAAGITHVAPATRA</sequence>
<evidence type="ECO:0008006" key="3">
    <source>
        <dbReference type="Google" id="ProtNLM"/>
    </source>
</evidence>
<proteinExistence type="predicted"/>
<gene>
    <name evidence="1" type="ORF">GCM10010528_09760</name>
</gene>
<dbReference type="SUPFAM" id="SSF55874">
    <property type="entry name" value="ATPase domain of HSP90 chaperone/DNA topoisomerase II/histidine kinase"/>
    <property type="match status" value="1"/>
</dbReference>
<dbReference type="InterPro" id="IPR036890">
    <property type="entry name" value="HATPase_C_sf"/>
</dbReference>